<evidence type="ECO:0000313" key="4">
    <source>
        <dbReference type="Proteomes" id="UP000295293"/>
    </source>
</evidence>
<protein>
    <submittedName>
        <fullName evidence="3">Uncharacterized protein</fullName>
    </submittedName>
</protein>
<evidence type="ECO:0000256" key="1">
    <source>
        <dbReference type="SAM" id="MobiDB-lite"/>
    </source>
</evidence>
<keyword evidence="2" id="KW-1133">Transmembrane helix</keyword>
<keyword evidence="4" id="KW-1185">Reference proteome</keyword>
<name>A0A4R6YL25_9GAMM</name>
<reference evidence="3 4" key="1">
    <citation type="submission" date="2019-03" db="EMBL/GenBank/DDBJ databases">
        <title>Genomic Encyclopedia of Type Strains, Phase IV (KMG-IV): sequencing the most valuable type-strain genomes for metagenomic binning, comparative biology and taxonomic classification.</title>
        <authorList>
            <person name="Goeker M."/>
        </authorList>
    </citation>
    <scope>NUCLEOTIDE SEQUENCE [LARGE SCALE GENOMIC DNA]</scope>
    <source>
        <strain evidence="3 4">DSM 21667</strain>
    </source>
</reference>
<sequence>MGGDGVRVVRERRSWLSAATAMIMLAAVVIATGIASLLFSSQTPPAQRAAMARAGNAGRAPADATSAEAPRAAPLRPSTAPVRTPQRHASMQTMPVASDPDPNPDNRPSGDPNDVATYLSPTEPAPTMTEVIQALHDSGDHTGIGAFNPPGTSPPLVGLAVPADFELPPGYVRHHQVTDEGELLEPILMFSPDGVFVDASGRQITIPDDRVVPADMAPPGLPIREITIPPAGERRP</sequence>
<organism evidence="3 4">
    <name type="scientific">Tahibacter aquaticus</name>
    <dbReference type="NCBI Taxonomy" id="520092"/>
    <lineage>
        <taxon>Bacteria</taxon>
        <taxon>Pseudomonadati</taxon>
        <taxon>Pseudomonadota</taxon>
        <taxon>Gammaproteobacteria</taxon>
        <taxon>Lysobacterales</taxon>
        <taxon>Rhodanobacteraceae</taxon>
        <taxon>Tahibacter</taxon>
    </lineage>
</organism>
<feature type="region of interest" description="Disordered" evidence="1">
    <location>
        <begin position="49"/>
        <end position="122"/>
    </location>
</feature>
<feature type="transmembrane region" description="Helical" evidence="2">
    <location>
        <begin position="15"/>
        <end position="39"/>
    </location>
</feature>
<keyword evidence="2" id="KW-0812">Transmembrane</keyword>
<feature type="compositionally biased region" description="Low complexity" evidence="1">
    <location>
        <begin position="49"/>
        <end position="64"/>
    </location>
</feature>
<accession>A0A4R6YL25</accession>
<evidence type="ECO:0000313" key="3">
    <source>
        <dbReference type="EMBL" id="TDR37737.1"/>
    </source>
</evidence>
<evidence type="ECO:0000256" key="2">
    <source>
        <dbReference type="SAM" id="Phobius"/>
    </source>
</evidence>
<feature type="region of interest" description="Disordered" evidence="1">
    <location>
        <begin position="215"/>
        <end position="236"/>
    </location>
</feature>
<keyword evidence="2" id="KW-0472">Membrane</keyword>
<dbReference type="Proteomes" id="UP000295293">
    <property type="component" value="Unassembled WGS sequence"/>
</dbReference>
<gene>
    <name evidence="3" type="ORF">DFR29_12434</name>
</gene>
<proteinExistence type="predicted"/>
<dbReference type="EMBL" id="SNZH01000024">
    <property type="protein sequence ID" value="TDR37737.1"/>
    <property type="molecule type" value="Genomic_DNA"/>
</dbReference>
<comment type="caution">
    <text evidence="3">The sequence shown here is derived from an EMBL/GenBank/DDBJ whole genome shotgun (WGS) entry which is preliminary data.</text>
</comment>
<dbReference type="AlphaFoldDB" id="A0A4R6YL25"/>